<proteinExistence type="predicted"/>
<dbReference type="Proteomes" id="UP000655225">
    <property type="component" value="Unassembled WGS sequence"/>
</dbReference>
<dbReference type="Pfam" id="PF23733">
    <property type="entry name" value="GRXCR1-2_C"/>
    <property type="match status" value="1"/>
</dbReference>
<organism evidence="3 4">
    <name type="scientific">Tetracentron sinense</name>
    <name type="common">Spur-leaf</name>
    <dbReference type="NCBI Taxonomy" id="13715"/>
    <lineage>
        <taxon>Eukaryota</taxon>
        <taxon>Viridiplantae</taxon>
        <taxon>Streptophyta</taxon>
        <taxon>Embryophyta</taxon>
        <taxon>Tracheophyta</taxon>
        <taxon>Spermatophyta</taxon>
        <taxon>Magnoliopsida</taxon>
        <taxon>Trochodendrales</taxon>
        <taxon>Trochodendraceae</taxon>
        <taxon>Tetracentron</taxon>
    </lineage>
</organism>
<dbReference type="InterPro" id="IPR036249">
    <property type="entry name" value="Thioredoxin-like_sf"/>
</dbReference>
<accession>A0A834ZIJ4</accession>
<comment type="caution">
    <text evidence="3">The sequence shown here is derived from an EMBL/GenBank/DDBJ whole genome shotgun (WGS) entry which is preliminary data.</text>
</comment>
<feature type="domain" description="Glutaredoxin" evidence="2">
    <location>
        <begin position="219"/>
        <end position="287"/>
    </location>
</feature>
<dbReference type="OrthoDB" id="423313at2759"/>
<sequence length="376" mass="41468">MGCASSKQSPCGHCQSPQSPIRRSFSVHIQHPPQRNGDSYHLVALTSTTLGSIKLESSDQDHQTNTAIDEKNSNSNDSKSKEFSIGVVEAKTWSSMINQRIPKINPRTPIRTPLGEPETINTWELMEGLEYSPLCLPNLGRCFSLQTVSDSIDHSISKLRGNDLEFTSTFRNTLEEGSPTNPFHICSPENEKPASLYNNLTLSNVVSASNLPHGENKVVIYFTSLRGVRKTYEDCCNVRMILKRMGVRVDERDVSMDSGFREELKELLGGGFNGGGLPRVFVKGRYIGGAEEVQEMHEDGELKKVLEGCGVADERGGGDGVCEACGDVRFMPCERCSGSCKICFNGDEDGEEGEWEFQPCPDCNENGLIRCSVCCY</sequence>
<evidence type="ECO:0000259" key="2">
    <source>
        <dbReference type="Pfam" id="PF00462"/>
    </source>
</evidence>
<reference evidence="3 4" key="1">
    <citation type="submission" date="2020-04" db="EMBL/GenBank/DDBJ databases">
        <title>Plant Genome Project.</title>
        <authorList>
            <person name="Zhang R.-G."/>
        </authorList>
    </citation>
    <scope>NUCLEOTIDE SEQUENCE [LARGE SCALE GENOMIC DNA]</scope>
    <source>
        <strain evidence="3">YNK0</strain>
        <tissue evidence="3">Leaf</tissue>
    </source>
</reference>
<dbReference type="CDD" id="cd03031">
    <property type="entry name" value="GRX_GRX_like"/>
    <property type="match status" value="1"/>
</dbReference>
<evidence type="ECO:0000256" key="1">
    <source>
        <dbReference type="SAM" id="MobiDB-lite"/>
    </source>
</evidence>
<gene>
    <name evidence="3" type="ORF">HHK36_007215</name>
</gene>
<evidence type="ECO:0000313" key="4">
    <source>
        <dbReference type="Proteomes" id="UP000655225"/>
    </source>
</evidence>
<dbReference type="Pfam" id="PF00462">
    <property type="entry name" value="Glutaredoxin"/>
    <property type="match status" value="1"/>
</dbReference>
<keyword evidence="4" id="KW-1185">Reference proteome</keyword>
<dbReference type="PANTHER" id="PTHR45669:SF30">
    <property type="entry name" value="OS04G0641300 PROTEIN"/>
    <property type="match status" value="1"/>
</dbReference>
<dbReference type="SUPFAM" id="SSF52833">
    <property type="entry name" value="Thioredoxin-like"/>
    <property type="match status" value="1"/>
</dbReference>
<dbReference type="AlphaFoldDB" id="A0A834ZIJ4"/>
<name>A0A834ZIJ4_TETSI</name>
<dbReference type="EMBL" id="JABCRI010000004">
    <property type="protein sequence ID" value="KAF8408074.1"/>
    <property type="molecule type" value="Genomic_DNA"/>
</dbReference>
<protein>
    <recommendedName>
        <fullName evidence="2">Glutaredoxin domain-containing protein</fullName>
    </recommendedName>
</protein>
<dbReference type="PANTHER" id="PTHR45669">
    <property type="entry name" value="GLUTAREDOXIN DOMAIN-CONTAINING CYSTEINE-RICH PROTEIN CG12206-RELATED"/>
    <property type="match status" value="1"/>
</dbReference>
<dbReference type="Gene3D" id="3.40.30.10">
    <property type="entry name" value="Glutaredoxin"/>
    <property type="match status" value="1"/>
</dbReference>
<dbReference type="OMA" id="GCKRPKE"/>
<evidence type="ECO:0000313" key="3">
    <source>
        <dbReference type="EMBL" id="KAF8408074.1"/>
    </source>
</evidence>
<dbReference type="InterPro" id="IPR002109">
    <property type="entry name" value="Glutaredoxin"/>
</dbReference>
<feature type="region of interest" description="Disordered" evidence="1">
    <location>
        <begin position="56"/>
        <end position="81"/>
    </location>
</feature>
<dbReference type="FunFam" id="3.40.30.10:FF:000273">
    <property type="entry name" value="Glutaredoxin family protein"/>
    <property type="match status" value="1"/>
</dbReference>
<dbReference type="PROSITE" id="PS51354">
    <property type="entry name" value="GLUTAREDOXIN_2"/>
    <property type="match status" value="1"/>
</dbReference>